<dbReference type="GO" id="GO:0004065">
    <property type="term" value="F:arylsulfatase activity"/>
    <property type="evidence" value="ECO:0007669"/>
    <property type="project" value="UniProtKB-EC"/>
</dbReference>
<feature type="domain" description="Sulfatase N-terminal" evidence="3">
    <location>
        <begin position="6"/>
        <end position="61"/>
    </location>
</feature>
<dbReference type="GO" id="GO:0005737">
    <property type="term" value="C:cytoplasm"/>
    <property type="evidence" value="ECO:0007669"/>
    <property type="project" value="TreeGrafter"/>
</dbReference>
<protein>
    <submittedName>
        <fullName evidence="4">Arylsulfatase</fullName>
        <ecNumber evidence="4">3.1.6.1</ecNumber>
    </submittedName>
</protein>
<evidence type="ECO:0000313" key="5">
    <source>
        <dbReference type="Proteomes" id="UP000345637"/>
    </source>
</evidence>
<dbReference type="EC" id="3.1.6.1" evidence="4"/>
<dbReference type="Proteomes" id="UP000345637">
    <property type="component" value="Unassembled WGS sequence"/>
</dbReference>
<dbReference type="PANTHER" id="PTHR45953">
    <property type="entry name" value="IDURONATE 2-SULFATASE"/>
    <property type="match status" value="1"/>
</dbReference>
<gene>
    <name evidence="4" type="ORF">NCTC12998_06333</name>
</gene>
<organism evidence="4 5">
    <name type="scientific">Raoultella planticola</name>
    <name type="common">Klebsiella planticola</name>
    <dbReference type="NCBI Taxonomy" id="575"/>
    <lineage>
        <taxon>Bacteria</taxon>
        <taxon>Pseudomonadati</taxon>
        <taxon>Pseudomonadota</taxon>
        <taxon>Gammaproteobacteria</taxon>
        <taxon>Enterobacterales</taxon>
        <taxon>Enterobacteriaceae</taxon>
        <taxon>Klebsiella/Raoultella group</taxon>
        <taxon>Raoultella</taxon>
    </lineage>
</organism>
<dbReference type="Pfam" id="PF00884">
    <property type="entry name" value="Sulfatase"/>
    <property type="match status" value="1"/>
</dbReference>
<dbReference type="InterPro" id="IPR017850">
    <property type="entry name" value="Alkaline_phosphatase_core_sf"/>
</dbReference>
<evidence type="ECO:0000313" key="4">
    <source>
        <dbReference type="EMBL" id="VFS87194.1"/>
    </source>
</evidence>
<evidence type="ECO:0000256" key="2">
    <source>
        <dbReference type="ARBA" id="ARBA00022801"/>
    </source>
</evidence>
<dbReference type="EMBL" id="CAADJE010000032">
    <property type="protein sequence ID" value="VFS87194.1"/>
    <property type="molecule type" value="Genomic_DNA"/>
</dbReference>
<accession>A0A485CRX9</accession>
<dbReference type="PANTHER" id="PTHR45953:SF1">
    <property type="entry name" value="IDURONATE 2-SULFATASE"/>
    <property type="match status" value="1"/>
</dbReference>
<sequence length="69" mass="7487">MLINKPNIVILMADQLTASALRAYGNNVSLTPNIDKLAREGVVFDSAYCNSPLCAPSRASLDDRAVYFP</sequence>
<evidence type="ECO:0000259" key="3">
    <source>
        <dbReference type="Pfam" id="PF00884"/>
    </source>
</evidence>
<dbReference type="AlphaFoldDB" id="A0A485CRX9"/>
<dbReference type="SUPFAM" id="SSF53649">
    <property type="entry name" value="Alkaline phosphatase-like"/>
    <property type="match status" value="1"/>
</dbReference>
<dbReference type="GO" id="GO:0046872">
    <property type="term" value="F:metal ion binding"/>
    <property type="evidence" value="ECO:0007669"/>
    <property type="project" value="UniProtKB-KW"/>
</dbReference>
<evidence type="ECO:0000256" key="1">
    <source>
        <dbReference type="ARBA" id="ARBA00022723"/>
    </source>
</evidence>
<reference evidence="4 5" key="1">
    <citation type="submission" date="2019-03" db="EMBL/GenBank/DDBJ databases">
        <authorList>
            <consortium name="Pathogen Informatics"/>
        </authorList>
    </citation>
    <scope>NUCLEOTIDE SEQUENCE [LARGE SCALE GENOMIC DNA]</scope>
    <source>
        <strain evidence="4 5">NCTC12998</strain>
    </source>
</reference>
<dbReference type="Gene3D" id="3.40.720.10">
    <property type="entry name" value="Alkaline Phosphatase, subunit A"/>
    <property type="match status" value="1"/>
</dbReference>
<keyword evidence="2 4" id="KW-0378">Hydrolase</keyword>
<dbReference type="InterPro" id="IPR000917">
    <property type="entry name" value="Sulfatase_N"/>
</dbReference>
<name>A0A485CRX9_RAOPL</name>
<proteinExistence type="predicted"/>
<keyword evidence="1" id="KW-0479">Metal-binding</keyword>